<gene>
    <name evidence="6" type="ORF">CSC78_05635</name>
</gene>
<evidence type="ECO:0008006" key="8">
    <source>
        <dbReference type="Google" id="ProtNLM"/>
    </source>
</evidence>
<comment type="caution">
    <text evidence="6">The sequence shown here is derived from an EMBL/GenBank/DDBJ whole genome shotgun (WGS) entry which is preliminary data.</text>
</comment>
<keyword evidence="1" id="KW-0813">Transport</keyword>
<accession>A0ABQ6ZJJ7</accession>
<dbReference type="Gene3D" id="3.30.1300.30">
    <property type="entry name" value="GSPII I/J protein-like"/>
    <property type="match status" value="1"/>
</dbReference>
<feature type="compositionally biased region" description="Low complexity" evidence="3">
    <location>
        <begin position="159"/>
        <end position="197"/>
    </location>
</feature>
<feature type="domain" description="Trimeric autotransporter adhesin YadA-like stalk" evidence="5">
    <location>
        <begin position="63"/>
        <end position="97"/>
    </location>
</feature>
<dbReference type="EMBL" id="PDWW01000005">
    <property type="protein sequence ID" value="KAF1726285.1"/>
    <property type="molecule type" value="Genomic_DNA"/>
</dbReference>
<organism evidence="6 7">
    <name type="scientific">Pseudoxanthomonas japonensis</name>
    <dbReference type="NCBI Taxonomy" id="69284"/>
    <lineage>
        <taxon>Bacteria</taxon>
        <taxon>Pseudomonadati</taxon>
        <taxon>Pseudomonadota</taxon>
        <taxon>Gammaproteobacteria</taxon>
        <taxon>Lysobacterales</taxon>
        <taxon>Lysobacteraceae</taxon>
        <taxon>Pseudoxanthomonas</taxon>
    </lineage>
</organism>
<sequence>MPTEASGDYSVAVGGGAYTPGVNSVAVGNLATAEADNSVAIGGDSVADREDTVSVGSAGSERQVTNVAAGTQATDAVNLFQLSSVASALGGGAGFSGGTFIAPSYTIQGTSYNNVGAAFTAVDAKLNELYGMYSGSGSSTTTASAGTAPPTQASQGQVAGETASAAGTGGTASSPTRGTATTTDAAGSGAVASSQPAVATPTDATAAADVPAAAASYADAGDANTLSSAQSYTDQSSASTLASAKAYADFQVKALEDDFNAFRGDVDRRFSEQDRRLDKMGAMSSAMLNMAINAAGSRSPRGRVAVGAGWQNGENALSVGYSKPIGERASFSIGGAFSGDEKSAGVGFGIDL</sequence>
<dbReference type="Gene3D" id="2.150.10.10">
    <property type="entry name" value="Serralysin-like metalloprotease, C-terminal"/>
    <property type="match status" value="1"/>
</dbReference>
<dbReference type="InterPro" id="IPR008635">
    <property type="entry name" value="Coiled_stalk_dom"/>
</dbReference>
<evidence type="ECO:0000256" key="1">
    <source>
        <dbReference type="ARBA" id="ARBA00022448"/>
    </source>
</evidence>
<keyword evidence="7" id="KW-1185">Reference proteome</keyword>
<feature type="domain" description="Trimeric autotransporter adhesin YadA-like head" evidence="4">
    <location>
        <begin position="21"/>
        <end position="45"/>
    </location>
</feature>
<dbReference type="InterPro" id="IPR008640">
    <property type="entry name" value="Adhesin_Head_dom"/>
</dbReference>
<dbReference type="InterPro" id="IPR045584">
    <property type="entry name" value="Pilin-like"/>
</dbReference>
<dbReference type="InterPro" id="IPR011049">
    <property type="entry name" value="Serralysin-like_metalloprot_C"/>
</dbReference>
<dbReference type="Pfam" id="PF05658">
    <property type="entry name" value="YadA_head"/>
    <property type="match status" value="1"/>
</dbReference>
<feature type="compositionally biased region" description="Low complexity" evidence="3">
    <location>
        <begin position="138"/>
        <end position="151"/>
    </location>
</feature>
<dbReference type="SUPFAM" id="SSF54523">
    <property type="entry name" value="Pili subunits"/>
    <property type="match status" value="1"/>
</dbReference>
<evidence type="ECO:0000256" key="3">
    <source>
        <dbReference type="SAM" id="MobiDB-lite"/>
    </source>
</evidence>
<evidence type="ECO:0000313" key="7">
    <source>
        <dbReference type="Proteomes" id="UP000781710"/>
    </source>
</evidence>
<evidence type="ECO:0000259" key="5">
    <source>
        <dbReference type="Pfam" id="PF05662"/>
    </source>
</evidence>
<proteinExistence type="predicted"/>
<reference evidence="6 7" key="1">
    <citation type="submission" date="2017-10" db="EMBL/GenBank/DDBJ databases">
        <title>Whole genome sequencing of members of genus Pseudoxanthomonas.</title>
        <authorList>
            <person name="Kumar S."/>
            <person name="Bansal K."/>
            <person name="Kaur A."/>
            <person name="Patil P."/>
            <person name="Sharma S."/>
            <person name="Patil P.B."/>
        </authorList>
    </citation>
    <scope>NUCLEOTIDE SEQUENCE [LARGE SCALE GENOMIC DNA]</scope>
    <source>
        <strain evidence="6 7">DSM 17109</strain>
    </source>
</reference>
<evidence type="ECO:0000313" key="6">
    <source>
        <dbReference type="EMBL" id="KAF1726285.1"/>
    </source>
</evidence>
<keyword evidence="2" id="KW-0653">Protein transport</keyword>
<name>A0ABQ6ZJJ7_9GAMM</name>
<dbReference type="Proteomes" id="UP000781710">
    <property type="component" value="Unassembled WGS sequence"/>
</dbReference>
<dbReference type="Gene3D" id="6.10.250.2030">
    <property type="match status" value="1"/>
</dbReference>
<dbReference type="SUPFAM" id="SSF101967">
    <property type="entry name" value="Adhesin YadA, collagen-binding domain"/>
    <property type="match status" value="1"/>
</dbReference>
<protein>
    <recommendedName>
        <fullName evidence="8">YadA-like C-terminal region</fullName>
    </recommendedName>
</protein>
<evidence type="ECO:0000259" key="4">
    <source>
        <dbReference type="Pfam" id="PF05658"/>
    </source>
</evidence>
<feature type="region of interest" description="Disordered" evidence="3">
    <location>
        <begin position="138"/>
        <end position="197"/>
    </location>
</feature>
<dbReference type="Pfam" id="PF05662">
    <property type="entry name" value="YadA_stalk"/>
    <property type="match status" value="1"/>
</dbReference>
<evidence type="ECO:0000256" key="2">
    <source>
        <dbReference type="ARBA" id="ARBA00022927"/>
    </source>
</evidence>